<evidence type="ECO:0000259" key="3">
    <source>
        <dbReference type="Pfam" id="PF00582"/>
    </source>
</evidence>
<sequence>MAEIKSILFPTDFSEASLKVIPYAKYLAQKLDAKLTVLFVVEELAKYANFYVPHSALDNLEQELMEQAQKKMTSFVEEHFEDFPVEALVRRGEIPEEIVKVAEEKEIGLIIMATHGRKGLEKILLGSVTERVIKTAPCPVMTINPFRVKK</sequence>
<dbReference type="InterPro" id="IPR006015">
    <property type="entry name" value="Universal_stress_UspA"/>
</dbReference>
<dbReference type="RefSeq" id="WP_068540430.1">
    <property type="nucleotide sequence ID" value="NZ_LSFI01000001.1"/>
</dbReference>
<evidence type="ECO:0000313" key="5">
    <source>
        <dbReference type="Proteomes" id="UP000076964"/>
    </source>
</evidence>
<protein>
    <recommendedName>
        <fullName evidence="2">Universal stress protein</fullName>
    </recommendedName>
</protein>
<feature type="domain" description="UspA" evidence="3">
    <location>
        <begin position="4"/>
        <end position="143"/>
    </location>
</feature>
<dbReference type="Proteomes" id="UP000076964">
    <property type="component" value="Unassembled WGS sequence"/>
</dbReference>
<dbReference type="PIRSF" id="PIRSF006276">
    <property type="entry name" value="UspA"/>
    <property type="match status" value="1"/>
</dbReference>
<dbReference type="InterPro" id="IPR014729">
    <property type="entry name" value="Rossmann-like_a/b/a_fold"/>
</dbReference>
<accession>A0A177E9Z8</accession>
<dbReference type="AlphaFoldDB" id="A0A177E9Z8"/>
<dbReference type="Pfam" id="PF00582">
    <property type="entry name" value="Usp"/>
    <property type="match status" value="1"/>
</dbReference>
<dbReference type="PANTHER" id="PTHR46268:SF22">
    <property type="entry name" value="SENSOR PROTEIN KDPD-RELATED"/>
    <property type="match status" value="1"/>
</dbReference>
<dbReference type="Gene3D" id="3.40.50.620">
    <property type="entry name" value="HUPs"/>
    <property type="match status" value="1"/>
</dbReference>
<evidence type="ECO:0000256" key="1">
    <source>
        <dbReference type="ARBA" id="ARBA00008791"/>
    </source>
</evidence>
<dbReference type="STRING" id="1795632.TH606_00335"/>
<dbReference type="InterPro" id="IPR006016">
    <property type="entry name" value="UspA"/>
</dbReference>
<dbReference type="PRINTS" id="PR01438">
    <property type="entry name" value="UNVRSLSTRESS"/>
</dbReference>
<keyword evidence="2" id="KW-0963">Cytoplasm</keyword>
<organism evidence="4 5">
    <name type="scientific">Thermodesulfatator autotrophicus</name>
    <dbReference type="NCBI Taxonomy" id="1795632"/>
    <lineage>
        <taxon>Bacteria</taxon>
        <taxon>Pseudomonadati</taxon>
        <taxon>Thermodesulfobacteriota</taxon>
        <taxon>Thermodesulfobacteria</taxon>
        <taxon>Thermodesulfobacteriales</taxon>
        <taxon>Thermodesulfatatoraceae</taxon>
        <taxon>Thermodesulfatator</taxon>
    </lineage>
</organism>
<dbReference type="PANTHER" id="PTHR46268">
    <property type="entry name" value="STRESS RESPONSE PROTEIN NHAX"/>
    <property type="match status" value="1"/>
</dbReference>
<dbReference type="CDD" id="cd00293">
    <property type="entry name" value="USP-like"/>
    <property type="match status" value="1"/>
</dbReference>
<keyword evidence="5" id="KW-1185">Reference proteome</keyword>
<dbReference type="EMBL" id="LSFI01000001">
    <property type="protein sequence ID" value="OAG28745.1"/>
    <property type="molecule type" value="Genomic_DNA"/>
</dbReference>
<evidence type="ECO:0000313" key="4">
    <source>
        <dbReference type="EMBL" id="OAG28745.1"/>
    </source>
</evidence>
<gene>
    <name evidence="4" type="ORF">TH606_00335</name>
</gene>
<evidence type="ECO:0000256" key="2">
    <source>
        <dbReference type="PIRNR" id="PIRNR006276"/>
    </source>
</evidence>
<comment type="caution">
    <text evidence="4">The sequence shown here is derived from an EMBL/GenBank/DDBJ whole genome shotgun (WGS) entry which is preliminary data.</text>
</comment>
<comment type="similarity">
    <text evidence="1 2">Belongs to the universal stress protein A family.</text>
</comment>
<proteinExistence type="inferred from homology"/>
<reference evidence="4 5" key="1">
    <citation type="submission" date="2016-02" db="EMBL/GenBank/DDBJ databases">
        <title>Draft genome sequence of Thermodesulfatator sp. S606.</title>
        <authorList>
            <person name="Lai Q."/>
            <person name="Cao J."/>
            <person name="Dupont S."/>
            <person name="Shao Z."/>
            <person name="Jebbar M."/>
            <person name="Alain K."/>
        </authorList>
    </citation>
    <scope>NUCLEOTIDE SEQUENCE [LARGE SCALE GENOMIC DNA]</scope>
    <source>
        <strain evidence="4 5">S606</strain>
    </source>
</reference>
<dbReference type="SUPFAM" id="SSF52402">
    <property type="entry name" value="Adenine nucleotide alpha hydrolases-like"/>
    <property type="match status" value="1"/>
</dbReference>
<name>A0A177E9Z8_9BACT</name>
<comment type="subcellular location">
    <subcellularLocation>
        <location evidence="2">Cytoplasm</location>
    </subcellularLocation>
</comment>
<dbReference type="GO" id="GO:0005737">
    <property type="term" value="C:cytoplasm"/>
    <property type="evidence" value="ECO:0007669"/>
    <property type="project" value="UniProtKB-SubCell"/>
</dbReference>
<dbReference type="OrthoDB" id="9788959at2"/>